<feature type="domain" description="Major facilitator superfamily (MFS) profile" evidence="8">
    <location>
        <begin position="1"/>
        <end position="290"/>
    </location>
</feature>
<keyword evidence="3 7" id="KW-0812">Transmembrane</keyword>
<sequence length="329" mass="36604">MLHYHSLRLYLSVPWRWMLGVGGVPAIETRAILKKIYPADEVEKEMKALQDSVEGEKTQKKSIGEGIISKVRSSWGNTVVRRGLYAGITVQVAQFVGINTVMYYSSTIVQFAGFASKKTAIALSLITTGLNVVGSIISMTFEDRYGRRRLMIVSMFGIITCLIVLSVLFFQASSHAPLNCMTWLRASEDCEFCANAANQVSSIYLFCTVNITLLLLLLVLLGLYKQIWNIHSDSNGIIYRLLLPGNGFSTLDCEFRDISEAIGLAGTFLLFVDFSVIGLIFIFFLVPETKGLKLEEVEHLLAKGYKPKLCCSGQEDTNEAKNDEPIKPQ</sequence>
<evidence type="ECO:0000259" key="8">
    <source>
        <dbReference type="PROSITE" id="PS50850"/>
    </source>
</evidence>
<accession>A0AAV3PX67</accession>
<gene>
    <name evidence="9" type="ORF">LIER_38103</name>
</gene>
<evidence type="ECO:0000256" key="2">
    <source>
        <dbReference type="ARBA" id="ARBA00022448"/>
    </source>
</evidence>
<feature type="transmembrane region" description="Helical" evidence="7">
    <location>
        <begin position="119"/>
        <end position="138"/>
    </location>
</feature>
<evidence type="ECO:0000256" key="5">
    <source>
        <dbReference type="ARBA" id="ARBA00023136"/>
    </source>
</evidence>
<dbReference type="Gene3D" id="1.20.1250.20">
    <property type="entry name" value="MFS general substrate transporter like domains"/>
    <property type="match status" value="1"/>
</dbReference>
<keyword evidence="2" id="KW-0813">Transport</keyword>
<feature type="transmembrane region" description="Helical" evidence="7">
    <location>
        <begin position="203"/>
        <end position="224"/>
    </location>
</feature>
<dbReference type="SUPFAM" id="SSF103473">
    <property type="entry name" value="MFS general substrate transporter"/>
    <property type="match status" value="1"/>
</dbReference>
<dbReference type="InterPro" id="IPR036259">
    <property type="entry name" value="MFS_trans_sf"/>
</dbReference>
<organism evidence="9 10">
    <name type="scientific">Lithospermum erythrorhizon</name>
    <name type="common">Purple gromwell</name>
    <name type="synonym">Lithospermum officinale var. erythrorhizon</name>
    <dbReference type="NCBI Taxonomy" id="34254"/>
    <lineage>
        <taxon>Eukaryota</taxon>
        <taxon>Viridiplantae</taxon>
        <taxon>Streptophyta</taxon>
        <taxon>Embryophyta</taxon>
        <taxon>Tracheophyta</taxon>
        <taxon>Spermatophyta</taxon>
        <taxon>Magnoliopsida</taxon>
        <taxon>eudicotyledons</taxon>
        <taxon>Gunneridae</taxon>
        <taxon>Pentapetalae</taxon>
        <taxon>asterids</taxon>
        <taxon>lamiids</taxon>
        <taxon>Boraginales</taxon>
        <taxon>Boraginaceae</taxon>
        <taxon>Boraginoideae</taxon>
        <taxon>Lithospermeae</taxon>
        <taxon>Lithospermum</taxon>
    </lineage>
</organism>
<keyword evidence="5 7" id="KW-0472">Membrane</keyword>
<dbReference type="PROSITE" id="PS50850">
    <property type="entry name" value="MFS"/>
    <property type="match status" value="1"/>
</dbReference>
<feature type="transmembrane region" description="Helical" evidence="7">
    <location>
        <begin position="261"/>
        <end position="286"/>
    </location>
</feature>
<dbReference type="PANTHER" id="PTHR48020">
    <property type="entry name" value="PROTON MYO-INOSITOL COTRANSPORTER"/>
    <property type="match status" value="1"/>
</dbReference>
<comment type="subcellular location">
    <subcellularLocation>
        <location evidence="1">Membrane</location>
        <topology evidence="1">Multi-pass membrane protein</topology>
    </subcellularLocation>
</comment>
<feature type="transmembrane region" description="Helical" evidence="7">
    <location>
        <begin position="84"/>
        <end position="104"/>
    </location>
</feature>
<evidence type="ECO:0000256" key="3">
    <source>
        <dbReference type="ARBA" id="ARBA00022692"/>
    </source>
</evidence>
<dbReference type="EMBL" id="BAABME010018935">
    <property type="protein sequence ID" value="GAA0155507.1"/>
    <property type="molecule type" value="Genomic_DNA"/>
</dbReference>
<evidence type="ECO:0000313" key="10">
    <source>
        <dbReference type="Proteomes" id="UP001454036"/>
    </source>
</evidence>
<protein>
    <submittedName>
        <fullName evidence="9">Transporter</fullName>
    </submittedName>
</protein>
<proteinExistence type="inferred from homology"/>
<evidence type="ECO:0000313" key="9">
    <source>
        <dbReference type="EMBL" id="GAA0155507.1"/>
    </source>
</evidence>
<keyword evidence="10" id="KW-1185">Reference proteome</keyword>
<evidence type="ECO:0000256" key="6">
    <source>
        <dbReference type="ARBA" id="ARBA00044504"/>
    </source>
</evidence>
<dbReference type="AlphaFoldDB" id="A0AAV3PX67"/>
<dbReference type="GO" id="GO:0016020">
    <property type="term" value="C:membrane"/>
    <property type="evidence" value="ECO:0007669"/>
    <property type="project" value="UniProtKB-SubCell"/>
</dbReference>
<comment type="caution">
    <text evidence="9">The sequence shown here is derived from an EMBL/GenBank/DDBJ whole genome shotgun (WGS) entry which is preliminary data.</text>
</comment>
<dbReference type="Proteomes" id="UP001454036">
    <property type="component" value="Unassembled WGS sequence"/>
</dbReference>
<dbReference type="InterPro" id="IPR050814">
    <property type="entry name" value="Myo-inositol_Transporter"/>
</dbReference>
<feature type="transmembrane region" description="Helical" evidence="7">
    <location>
        <begin position="150"/>
        <end position="172"/>
    </location>
</feature>
<dbReference type="Pfam" id="PF00083">
    <property type="entry name" value="Sugar_tr"/>
    <property type="match status" value="2"/>
</dbReference>
<evidence type="ECO:0000256" key="1">
    <source>
        <dbReference type="ARBA" id="ARBA00004141"/>
    </source>
</evidence>
<dbReference type="GO" id="GO:0005366">
    <property type="term" value="F:myo-inositol:proton symporter activity"/>
    <property type="evidence" value="ECO:0007669"/>
    <property type="project" value="TreeGrafter"/>
</dbReference>
<dbReference type="InterPro" id="IPR005828">
    <property type="entry name" value="MFS_sugar_transport-like"/>
</dbReference>
<evidence type="ECO:0000256" key="4">
    <source>
        <dbReference type="ARBA" id="ARBA00022989"/>
    </source>
</evidence>
<name>A0AAV3PX67_LITER</name>
<evidence type="ECO:0000256" key="7">
    <source>
        <dbReference type="SAM" id="Phobius"/>
    </source>
</evidence>
<dbReference type="InterPro" id="IPR020846">
    <property type="entry name" value="MFS_dom"/>
</dbReference>
<dbReference type="PANTHER" id="PTHR48020:SF24">
    <property type="entry name" value="INOSITOL TRANSPORTER 4"/>
    <property type="match status" value="1"/>
</dbReference>
<reference evidence="9 10" key="1">
    <citation type="submission" date="2024-01" db="EMBL/GenBank/DDBJ databases">
        <title>The complete chloroplast genome sequence of Lithospermum erythrorhizon: insights into the phylogenetic relationship among Boraginaceae species and the maternal lineages of purple gromwells.</title>
        <authorList>
            <person name="Okada T."/>
            <person name="Watanabe K."/>
        </authorList>
    </citation>
    <scope>NUCLEOTIDE SEQUENCE [LARGE SCALE GENOMIC DNA]</scope>
</reference>
<comment type="similarity">
    <text evidence="6">Belongs to the major facilitator superfamily. Phosphate:H(+) symporter (TC 2.A.1.9) family.</text>
</comment>
<keyword evidence="4 7" id="KW-1133">Transmembrane helix</keyword>